<dbReference type="KEGG" id="trg:TRUGW13939_08056"/>
<feature type="transmembrane region" description="Helical" evidence="8">
    <location>
        <begin position="89"/>
        <end position="108"/>
    </location>
</feature>
<dbReference type="InterPro" id="IPR032805">
    <property type="entry name" value="Wax_synthase_dom"/>
</dbReference>
<dbReference type="OrthoDB" id="2796277at2759"/>
<feature type="transmembrane region" description="Helical" evidence="8">
    <location>
        <begin position="297"/>
        <end position="319"/>
    </location>
</feature>
<evidence type="ECO:0000256" key="3">
    <source>
        <dbReference type="ARBA" id="ARBA00022679"/>
    </source>
</evidence>
<feature type="region of interest" description="Disordered" evidence="7">
    <location>
        <begin position="126"/>
        <end position="154"/>
    </location>
</feature>
<keyword evidence="4 8" id="KW-0812">Transmembrane</keyword>
<reference evidence="11" key="1">
    <citation type="submission" date="2020-06" db="EMBL/GenBank/DDBJ databases">
        <title>A chromosome-scale genome assembly of Talaromyces rugulosus W13939.</title>
        <authorList>
            <person name="Wang B."/>
            <person name="Guo L."/>
            <person name="Ye K."/>
            <person name="Wang L."/>
        </authorList>
    </citation>
    <scope>NUCLEOTIDE SEQUENCE [LARGE SCALE GENOMIC DNA]</scope>
    <source>
        <strain evidence="11">W13939</strain>
    </source>
</reference>
<gene>
    <name evidence="10" type="ORF">TRUGW13939_08056</name>
</gene>
<evidence type="ECO:0000256" key="5">
    <source>
        <dbReference type="ARBA" id="ARBA00022989"/>
    </source>
</evidence>
<feature type="transmembrane region" description="Helical" evidence="8">
    <location>
        <begin position="425"/>
        <end position="444"/>
    </location>
</feature>
<evidence type="ECO:0000256" key="4">
    <source>
        <dbReference type="ARBA" id="ARBA00022692"/>
    </source>
</evidence>
<dbReference type="GO" id="GO:0006629">
    <property type="term" value="P:lipid metabolic process"/>
    <property type="evidence" value="ECO:0007669"/>
    <property type="project" value="InterPro"/>
</dbReference>
<feature type="compositionally biased region" description="Polar residues" evidence="7">
    <location>
        <begin position="126"/>
        <end position="138"/>
    </location>
</feature>
<evidence type="ECO:0000256" key="1">
    <source>
        <dbReference type="ARBA" id="ARBA00004141"/>
    </source>
</evidence>
<dbReference type="GO" id="GO:0016020">
    <property type="term" value="C:membrane"/>
    <property type="evidence" value="ECO:0007669"/>
    <property type="project" value="UniProtKB-SubCell"/>
</dbReference>
<evidence type="ECO:0000256" key="7">
    <source>
        <dbReference type="SAM" id="MobiDB-lite"/>
    </source>
</evidence>
<accession>A0A7H8R3E7</accession>
<evidence type="ECO:0000256" key="2">
    <source>
        <dbReference type="ARBA" id="ARBA00007282"/>
    </source>
</evidence>
<dbReference type="PANTHER" id="PTHR31595">
    <property type="entry name" value="LONG-CHAIN-ALCOHOL O-FATTY-ACYLTRANSFERASE 3-RELATED"/>
    <property type="match status" value="1"/>
</dbReference>
<keyword evidence="3" id="KW-0808">Transferase</keyword>
<keyword evidence="11" id="KW-1185">Reference proteome</keyword>
<name>A0A7H8R3E7_TALRU</name>
<evidence type="ECO:0000256" key="8">
    <source>
        <dbReference type="SAM" id="Phobius"/>
    </source>
</evidence>
<keyword evidence="6 8" id="KW-0472">Membrane</keyword>
<dbReference type="GO" id="GO:0008374">
    <property type="term" value="F:O-acyltransferase activity"/>
    <property type="evidence" value="ECO:0007669"/>
    <property type="project" value="InterPro"/>
</dbReference>
<dbReference type="PANTHER" id="PTHR31595:SF67">
    <property type="entry name" value="WAX SYNTHASE DOMAIN-CONTAINING PROTEIN"/>
    <property type="match status" value="1"/>
</dbReference>
<dbReference type="GeneID" id="55995545"/>
<protein>
    <recommendedName>
        <fullName evidence="9">Wax synthase domain-containing protein</fullName>
    </recommendedName>
</protein>
<dbReference type="RefSeq" id="XP_035347085.1">
    <property type="nucleotide sequence ID" value="XM_035491192.1"/>
</dbReference>
<evidence type="ECO:0000313" key="10">
    <source>
        <dbReference type="EMBL" id="QKX60910.1"/>
    </source>
</evidence>
<evidence type="ECO:0000256" key="6">
    <source>
        <dbReference type="ARBA" id="ARBA00023136"/>
    </source>
</evidence>
<feature type="domain" description="Wax synthase" evidence="9">
    <location>
        <begin position="337"/>
        <end position="433"/>
    </location>
</feature>
<keyword evidence="5 8" id="KW-1133">Transmembrane helix</keyword>
<dbReference type="InterPro" id="IPR044851">
    <property type="entry name" value="Wax_synthase"/>
</dbReference>
<evidence type="ECO:0000259" key="9">
    <source>
        <dbReference type="Pfam" id="PF13813"/>
    </source>
</evidence>
<comment type="similarity">
    <text evidence="2">Belongs to the wax synthase family.</text>
</comment>
<organism evidence="10 11">
    <name type="scientific">Talaromyces rugulosus</name>
    <name type="common">Penicillium rugulosum</name>
    <dbReference type="NCBI Taxonomy" id="121627"/>
    <lineage>
        <taxon>Eukaryota</taxon>
        <taxon>Fungi</taxon>
        <taxon>Dikarya</taxon>
        <taxon>Ascomycota</taxon>
        <taxon>Pezizomycotina</taxon>
        <taxon>Eurotiomycetes</taxon>
        <taxon>Eurotiomycetidae</taxon>
        <taxon>Eurotiales</taxon>
        <taxon>Trichocomaceae</taxon>
        <taxon>Talaromyces</taxon>
        <taxon>Talaromyces sect. Islandici</taxon>
    </lineage>
</organism>
<evidence type="ECO:0000313" key="11">
    <source>
        <dbReference type="Proteomes" id="UP000509510"/>
    </source>
</evidence>
<dbReference type="EMBL" id="CP055901">
    <property type="protein sequence ID" value="QKX60910.1"/>
    <property type="molecule type" value="Genomic_DNA"/>
</dbReference>
<comment type="subcellular location">
    <subcellularLocation>
        <location evidence="1">Membrane</location>
        <topology evidence="1">Multi-pass membrane protein</topology>
    </subcellularLocation>
</comment>
<feature type="transmembrane region" description="Helical" evidence="8">
    <location>
        <begin position="456"/>
        <end position="475"/>
    </location>
</feature>
<feature type="transmembrane region" description="Helical" evidence="8">
    <location>
        <begin position="32"/>
        <end position="51"/>
    </location>
</feature>
<sequence length="542" mass="62670">MGEIPFQSHLDLVEFRQEAFENLLHEGSFSPLLLKHILGMFCLVLVPLLIRPTNTFLSQLIRYTFHAIFTGFSIYAVLHVRFIGPGNGYSVGLIATWFFIWSSTILVFNDVQKDFKRIEKEYVQSSSPPVHDSFQSRGTLGPNDTKHHPDTSSIVVPRHKGKRKVYHWQSFPDSFPHRVDWVLDLILNFRGPNWSWRARTSPLPNFVLNDIGDQGGSRQVIVSKLIVPDSSTRLRQALLSFLRDYIALDIIKVLMMRDQYFWGFVDNYPPPPWPFVIVSFSPILVRIYRLLLSMSGVFFALDIIVSLDPLFFLGLSLAFPRFSRSITHQPLDEAWLYPPPFGPASSVLDYGLIGAWNTWWHQLFRFGFSESGRFVSFLIIPVTRKQQHSSYTLVRRLLQVLVAFSMSGLIHAMGSYTAFADTKPFNTFLFFFLQGIAVLAQGLFFSQKAQPQPRRAAPLTTRALNFALVFLWFYFTAPLAADDFARSGLWTFEPLPISPIRGLVLRWWGVEGWEKEGWFCWKSLWVERWNGETWWQSGTRFR</sequence>
<feature type="transmembrane region" description="Helical" evidence="8">
    <location>
        <begin position="63"/>
        <end position="83"/>
    </location>
</feature>
<dbReference type="Pfam" id="PF13813">
    <property type="entry name" value="MBOAT_2"/>
    <property type="match status" value="1"/>
</dbReference>
<feature type="transmembrane region" description="Helical" evidence="8">
    <location>
        <begin position="397"/>
        <end position="419"/>
    </location>
</feature>
<dbReference type="Proteomes" id="UP000509510">
    <property type="component" value="Chromosome IV"/>
</dbReference>
<proteinExistence type="inferred from homology"/>
<dbReference type="AlphaFoldDB" id="A0A7H8R3E7"/>